<protein>
    <recommendedName>
        <fullName evidence="5">Peroxin-7</fullName>
    </recommendedName>
</protein>
<evidence type="ECO:0000256" key="1">
    <source>
        <dbReference type="ARBA" id="ARBA00022574"/>
    </source>
</evidence>
<name>A0A7S1XQP8_9STRA</name>
<feature type="compositionally biased region" description="Polar residues" evidence="3">
    <location>
        <begin position="206"/>
        <end position="217"/>
    </location>
</feature>
<organism evidence="4">
    <name type="scientific">Phaeomonas parva</name>
    <dbReference type="NCBI Taxonomy" id="124430"/>
    <lineage>
        <taxon>Eukaryota</taxon>
        <taxon>Sar</taxon>
        <taxon>Stramenopiles</taxon>
        <taxon>Ochrophyta</taxon>
        <taxon>Pinguiophyceae</taxon>
        <taxon>Pinguiochrysidales</taxon>
        <taxon>Pinguiochrysidaceae</taxon>
        <taxon>Phaeomonas</taxon>
    </lineage>
</organism>
<accession>A0A7S1XQP8</accession>
<dbReference type="GO" id="GO:0005737">
    <property type="term" value="C:cytoplasm"/>
    <property type="evidence" value="ECO:0007669"/>
    <property type="project" value="TreeGrafter"/>
</dbReference>
<gene>
    <name evidence="4" type="ORF">PPAR1163_LOCUS10494</name>
</gene>
<dbReference type="EMBL" id="HBGJ01016329">
    <property type="protein sequence ID" value="CAD9252131.1"/>
    <property type="molecule type" value="Transcribed_RNA"/>
</dbReference>
<dbReference type="InterPro" id="IPR036322">
    <property type="entry name" value="WD40_repeat_dom_sf"/>
</dbReference>
<evidence type="ECO:0008006" key="5">
    <source>
        <dbReference type="Google" id="ProtNLM"/>
    </source>
</evidence>
<dbReference type="PANTHER" id="PTHR15574:SF21">
    <property type="entry name" value="DDB1- AND CUL4-ASSOCIATED FACTOR 8"/>
    <property type="match status" value="1"/>
</dbReference>
<evidence type="ECO:0000256" key="2">
    <source>
        <dbReference type="ARBA" id="ARBA00022737"/>
    </source>
</evidence>
<dbReference type="AlphaFoldDB" id="A0A7S1XQP8"/>
<keyword evidence="2" id="KW-0677">Repeat</keyword>
<evidence type="ECO:0000313" key="4">
    <source>
        <dbReference type="EMBL" id="CAD9252131.1"/>
    </source>
</evidence>
<keyword evidence="1" id="KW-0853">WD repeat</keyword>
<evidence type="ECO:0000256" key="3">
    <source>
        <dbReference type="SAM" id="MobiDB-lite"/>
    </source>
</evidence>
<reference evidence="4" key="1">
    <citation type="submission" date="2021-01" db="EMBL/GenBank/DDBJ databases">
        <authorList>
            <person name="Corre E."/>
            <person name="Pelletier E."/>
            <person name="Niang G."/>
            <person name="Scheremetjew M."/>
            <person name="Finn R."/>
            <person name="Kale V."/>
            <person name="Holt S."/>
            <person name="Cochrane G."/>
            <person name="Meng A."/>
            <person name="Brown T."/>
            <person name="Cohen L."/>
        </authorList>
    </citation>
    <scope>NUCLEOTIDE SEQUENCE</scope>
    <source>
        <strain evidence="4">CCMP2877</strain>
    </source>
</reference>
<proteinExistence type="predicted"/>
<feature type="compositionally biased region" description="Acidic residues" evidence="3">
    <location>
        <begin position="171"/>
        <end position="186"/>
    </location>
</feature>
<dbReference type="InterPro" id="IPR045151">
    <property type="entry name" value="DCAF8"/>
</dbReference>
<dbReference type="GO" id="GO:0080008">
    <property type="term" value="C:Cul4-RING E3 ubiquitin ligase complex"/>
    <property type="evidence" value="ECO:0007669"/>
    <property type="project" value="TreeGrafter"/>
</dbReference>
<dbReference type="InterPro" id="IPR015943">
    <property type="entry name" value="WD40/YVTN_repeat-like_dom_sf"/>
</dbReference>
<dbReference type="Gene3D" id="2.130.10.10">
    <property type="entry name" value="YVTN repeat-like/Quinoprotein amine dehydrogenase"/>
    <property type="match status" value="1"/>
</dbReference>
<dbReference type="PANTHER" id="PTHR15574">
    <property type="entry name" value="WD REPEAT DOMAIN-CONTAINING FAMILY"/>
    <property type="match status" value="1"/>
</dbReference>
<feature type="region of interest" description="Disordered" evidence="3">
    <location>
        <begin position="171"/>
        <end position="217"/>
    </location>
</feature>
<dbReference type="SUPFAM" id="SSF50978">
    <property type="entry name" value="WD40 repeat-like"/>
    <property type="match status" value="1"/>
</dbReference>
<sequence length="217" mass="23121">MNYSADGRRLLANYQGDQIYLFDAAAAGDNAGGGVRHAVASFGGHYNSETFLKQANFLGGGRYVVAGDDLGRALVWDAASGQVVSALKADTHVCNGVVAHPSLPVLASYGIDSNAKVWAPDWAPRAATPYRGYPRRNFGWRTFGSTLWEGWEGEAGVWAMNSGGWMDFEASSEAEDSDDDTNDSGDDSVIRFPVTVTPRGPLVTPGWSSDSSGRYAA</sequence>